<evidence type="ECO:0000313" key="1">
    <source>
        <dbReference type="EMBL" id="ERI08246.1"/>
    </source>
</evidence>
<keyword evidence="2" id="KW-1185">Reference proteome</keyword>
<organism evidence="1 2">
    <name type="scientific">Aneurinibacillus aneurinilyticus ATCC 12856</name>
    <dbReference type="NCBI Taxonomy" id="649747"/>
    <lineage>
        <taxon>Bacteria</taxon>
        <taxon>Bacillati</taxon>
        <taxon>Bacillota</taxon>
        <taxon>Bacilli</taxon>
        <taxon>Bacillales</taxon>
        <taxon>Paenibacillaceae</taxon>
        <taxon>Aneurinibacillus group</taxon>
        <taxon>Aneurinibacillus</taxon>
    </lineage>
</organism>
<reference evidence="1 2" key="1">
    <citation type="submission" date="2013-08" db="EMBL/GenBank/DDBJ databases">
        <authorList>
            <person name="Weinstock G."/>
            <person name="Sodergren E."/>
            <person name="Wylie T."/>
            <person name="Fulton L."/>
            <person name="Fulton R."/>
            <person name="Fronick C."/>
            <person name="O'Laughlin M."/>
            <person name="Godfrey J."/>
            <person name="Miner T."/>
            <person name="Herter B."/>
            <person name="Appelbaum E."/>
            <person name="Cordes M."/>
            <person name="Lek S."/>
            <person name="Wollam A."/>
            <person name="Pepin K.H."/>
            <person name="Palsikar V.B."/>
            <person name="Mitreva M."/>
            <person name="Wilson R.K."/>
        </authorList>
    </citation>
    <scope>NUCLEOTIDE SEQUENCE [LARGE SCALE GENOMIC DNA]</scope>
    <source>
        <strain evidence="1 2">ATCC 12856</strain>
    </source>
</reference>
<gene>
    <name evidence="1" type="ORF">HMPREF0083_03661</name>
</gene>
<dbReference type="EMBL" id="AWSJ01000218">
    <property type="protein sequence ID" value="ERI08246.1"/>
    <property type="molecule type" value="Genomic_DNA"/>
</dbReference>
<dbReference type="HOGENOM" id="CLU_2731169_0_0_9"/>
<comment type="caution">
    <text evidence="1">The sequence shown here is derived from an EMBL/GenBank/DDBJ whole genome shotgun (WGS) entry which is preliminary data.</text>
</comment>
<sequence>MMFYIQSLTHYSTIITSYYIEITWRSNKSSGGWKEEIQKREDVYKHLLIRQVNLYSFHPFPVFFSYLFTIE</sequence>
<name>U1YBS9_ANEAE</name>
<proteinExistence type="predicted"/>
<accession>U1YBS9</accession>
<protein>
    <submittedName>
        <fullName evidence="1">Uncharacterized protein</fullName>
    </submittedName>
</protein>
<dbReference type="Proteomes" id="UP000016511">
    <property type="component" value="Unassembled WGS sequence"/>
</dbReference>
<evidence type="ECO:0000313" key="2">
    <source>
        <dbReference type="Proteomes" id="UP000016511"/>
    </source>
</evidence>
<dbReference type="AlphaFoldDB" id="U1YBS9"/>